<evidence type="ECO:0000313" key="4">
    <source>
        <dbReference type="EMBL" id="DBA13934.1"/>
    </source>
</evidence>
<name>A0AAV2ZDX5_PYXAD</name>
<dbReference type="InterPro" id="IPR013783">
    <property type="entry name" value="Ig-like_fold"/>
</dbReference>
<dbReference type="InterPro" id="IPR036179">
    <property type="entry name" value="Ig-like_dom_sf"/>
</dbReference>
<dbReference type="Pfam" id="PF13895">
    <property type="entry name" value="Ig_2"/>
    <property type="match status" value="1"/>
</dbReference>
<dbReference type="SMART" id="SM00409">
    <property type="entry name" value="IG"/>
    <property type="match status" value="1"/>
</dbReference>
<dbReference type="EMBL" id="DYDO01000013">
    <property type="protein sequence ID" value="DBA13934.1"/>
    <property type="molecule type" value="Genomic_DNA"/>
</dbReference>
<dbReference type="PANTHER" id="PTHR11481:SF64">
    <property type="entry name" value="FC RECEPTOR-LIKE PROTEIN 4"/>
    <property type="match status" value="1"/>
</dbReference>
<reference evidence="4" key="1">
    <citation type="thesis" date="2020" institute="ProQuest LLC" country="789 East Eisenhower Parkway, Ann Arbor, MI, USA">
        <title>Comparative Genomics and Chromosome Evolution.</title>
        <authorList>
            <person name="Mudd A.B."/>
        </authorList>
    </citation>
    <scope>NUCLEOTIDE SEQUENCE</scope>
    <source>
        <strain evidence="4">1538</strain>
        <tissue evidence="4">Blood</tissue>
    </source>
</reference>
<dbReference type="GO" id="GO:0006955">
    <property type="term" value="P:immune response"/>
    <property type="evidence" value="ECO:0007669"/>
    <property type="project" value="TreeGrafter"/>
</dbReference>
<keyword evidence="5" id="KW-1185">Reference proteome</keyword>
<dbReference type="Gene3D" id="2.60.40.10">
    <property type="entry name" value="Immunoglobulins"/>
    <property type="match status" value="1"/>
</dbReference>
<dbReference type="GO" id="GO:0009897">
    <property type="term" value="C:external side of plasma membrane"/>
    <property type="evidence" value="ECO:0007669"/>
    <property type="project" value="TreeGrafter"/>
</dbReference>
<protein>
    <recommendedName>
        <fullName evidence="3">Ig-like domain-containing protein</fullName>
    </recommendedName>
</protein>
<evidence type="ECO:0000256" key="1">
    <source>
        <dbReference type="ARBA" id="ARBA00022729"/>
    </source>
</evidence>
<accession>A0AAV2ZDX5</accession>
<dbReference type="InterPro" id="IPR007110">
    <property type="entry name" value="Ig-like_dom"/>
</dbReference>
<dbReference type="PROSITE" id="PS50835">
    <property type="entry name" value="IG_LIKE"/>
    <property type="match status" value="1"/>
</dbReference>
<dbReference type="PANTHER" id="PTHR11481">
    <property type="entry name" value="IMMUNOGLOBULIN FC RECEPTOR"/>
    <property type="match status" value="1"/>
</dbReference>
<dbReference type="SMART" id="SM00408">
    <property type="entry name" value="IGc2"/>
    <property type="match status" value="1"/>
</dbReference>
<feature type="domain" description="Ig-like" evidence="3">
    <location>
        <begin position="10"/>
        <end position="84"/>
    </location>
</feature>
<dbReference type="AlphaFoldDB" id="A0AAV2ZDX5"/>
<dbReference type="InterPro" id="IPR050488">
    <property type="entry name" value="Ig_Fc_receptor"/>
</dbReference>
<comment type="caution">
    <text evidence="4">The sequence shown here is derived from an EMBL/GenBank/DDBJ whole genome shotgun (WGS) entry which is preliminary data.</text>
</comment>
<organism evidence="4 5">
    <name type="scientific">Pyxicephalus adspersus</name>
    <name type="common">African bullfrog</name>
    <dbReference type="NCBI Taxonomy" id="30357"/>
    <lineage>
        <taxon>Eukaryota</taxon>
        <taxon>Metazoa</taxon>
        <taxon>Chordata</taxon>
        <taxon>Craniata</taxon>
        <taxon>Vertebrata</taxon>
        <taxon>Euteleostomi</taxon>
        <taxon>Amphibia</taxon>
        <taxon>Batrachia</taxon>
        <taxon>Anura</taxon>
        <taxon>Neobatrachia</taxon>
        <taxon>Ranoidea</taxon>
        <taxon>Pyxicephalidae</taxon>
        <taxon>Pyxicephalinae</taxon>
        <taxon>Pyxicephalus</taxon>
    </lineage>
</organism>
<dbReference type="GO" id="GO:0004888">
    <property type="term" value="F:transmembrane signaling receptor activity"/>
    <property type="evidence" value="ECO:0007669"/>
    <property type="project" value="TreeGrafter"/>
</dbReference>
<dbReference type="GO" id="GO:0007166">
    <property type="term" value="P:cell surface receptor signaling pathway"/>
    <property type="evidence" value="ECO:0007669"/>
    <property type="project" value="TreeGrafter"/>
</dbReference>
<evidence type="ECO:0000259" key="3">
    <source>
        <dbReference type="PROSITE" id="PS50835"/>
    </source>
</evidence>
<dbReference type="Proteomes" id="UP001181693">
    <property type="component" value="Unassembled WGS sequence"/>
</dbReference>
<keyword evidence="2" id="KW-1015">Disulfide bond</keyword>
<proteinExistence type="predicted"/>
<dbReference type="InterPro" id="IPR003599">
    <property type="entry name" value="Ig_sub"/>
</dbReference>
<evidence type="ECO:0000313" key="5">
    <source>
        <dbReference type="Proteomes" id="UP001181693"/>
    </source>
</evidence>
<dbReference type="InterPro" id="IPR003598">
    <property type="entry name" value="Ig_sub2"/>
</dbReference>
<dbReference type="SUPFAM" id="SSF48726">
    <property type="entry name" value="Immunoglobulin"/>
    <property type="match status" value="1"/>
</dbReference>
<evidence type="ECO:0000256" key="2">
    <source>
        <dbReference type="ARBA" id="ARBA00023157"/>
    </source>
</evidence>
<gene>
    <name evidence="4" type="ORF">GDO54_004958</name>
</gene>
<sequence>MYVFAASVRPVETFTPSWGNILSGDFVTLTCDAGSAAQDNQTYYWYKDDKVLNITQRDFTIPSASQRDNGEYKCRTRTSDMSLTTRLKIQDCECSGV</sequence>
<keyword evidence="1" id="KW-0732">Signal</keyword>